<dbReference type="Proteomes" id="UP000219563">
    <property type="component" value="Unassembled WGS sequence"/>
</dbReference>
<dbReference type="InterPro" id="IPR027477">
    <property type="entry name" value="Succ_DH/fumarate_Rdtase_cat_sf"/>
</dbReference>
<dbReference type="SMART" id="SM00900">
    <property type="entry name" value="FMN_bind"/>
    <property type="match status" value="1"/>
</dbReference>
<sequence length="589" mass="60984">MRNSTKKILGVTICILLALFCGLAPLVKKGASGKSYVANAQGFGGNIEVTVFVDGDTITDITYDAPDETPSVGGVAMSNLKTQIIEEQNSNVDVIAGATYSSTGFLEAVNAALNEAGVVADGSNGTKTVAEDYEGTADIVVIGGGGAGMTAAISAAEEGKSVILLEKNSILGGNTARASSGMNAAETHYEEEQGVEDSVQSFIDDTMASGKNMNDPELVKVLAENTSGAIDWLDSEGIELNGPLATMGGLSANRTHRPVDADGNIIPVGSYLVDKLSARMDELGIEVHTNTAATEIIMEDGKAAGVKATGSSGNNVTIHADAVIVATGGFGGNMDKVTEYRPDLEGYISTNVTTASGDAIDFLGDLNADFVDLDQIQLHPTVVPTDGTLVGEALRGDGAILVNKEGHRFFNETGTRDEVSAAEIEQPTGNVWLIVNQDMYEGSAVISKLEKGGYLVNGDTLDDLAKAMEFDADATAALKETVETWSGYVASGVDEDFGREIGAVKTDLSSGPYYAVNVGPGIHHCMGGVKINTSAEVIDTDGNPIEGLYACGEVTGGIHGANRLGGNAVADIVVYGRIAAESAIEYIEK</sequence>
<accession>A0A285RBG1</accession>
<evidence type="ECO:0000256" key="4">
    <source>
        <dbReference type="ARBA" id="ARBA00022630"/>
    </source>
</evidence>
<evidence type="ECO:0000313" key="10">
    <source>
        <dbReference type="EMBL" id="SOB91420.1"/>
    </source>
</evidence>
<comment type="similarity">
    <text evidence="1 8">Belongs to the FAD-dependent oxidoreductase 2 family. FRD/SDH subfamily.</text>
</comment>
<dbReference type="PRINTS" id="PR00368">
    <property type="entry name" value="FADPNR"/>
</dbReference>
<protein>
    <recommendedName>
        <fullName evidence="3 8">Urocanate reductase</fullName>
        <ecNumber evidence="2 8">1.3.99.33</ecNumber>
    </recommendedName>
</protein>
<dbReference type="InterPro" id="IPR003953">
    <property type="entry name" value="FAD-dep_OxRdtase_2_FAD-bd"/>
</dbReference>
<dbReference type="GO" id="GO:0016020">
    <property type="term" value="C:membrane"/>
    <property type="evidence" value="ECO:0007669"/>
    <property type="project" value="InterPro"/>
</dbReference>
<dbReference type="GO" id="GO:0033765">
    <property type="term" value="F:steroid dehydrogenase activity, acting on the CH-CH group of donors"/>
    <property type="evidence" value="ECO:0007669"/>
    <property type="project" value="UniProtKB-ARBA"/>
</dbReference>
<dbReference type="InterPro" id="IPR036188">
    <property type="entry name" value="FAD/NAD-bd_sf"/>
</dbReference>
<dbReference type="PANTHER" id="PTHR43400">
    <property type="entry name" value="FUMARATE REDUCTASE"/>
    <property type="match status" value="1"/>
</dbReference>
<comment type="cofactor">
    <cofactor evidence="8">
        <name>FMN</name>
        <dbReference type="ChEBI" id="CHEBI:58210"/>
    </cofactor>
    <text evidence="8">Binds 1 or 2 FMN covalently per subunit.</text>
</comment>
<dbReference type="RefSeq" id="WP_097075490.1">
    <property type="nucleotide sequence ID" value="NZ_OBMR01000002.1"/>
</dbReference>
<evidence type="ECO:0000256" key="2">
    <source>
        <dbReference type="ARBA" id="ARBA00013137"/>
    </source>
</evidence>
<dbReference type="GO" id="GO:0010181">
    <property type="term" value="F:FMN binding"/>
    <property type="evidence" value="ECO:0007669"/>
    <property type="project" value="InterPro"/>
</dbReference>
<dbReference type="Gene3D" id="3.90.700.10">
    <property type="entry name" value="Succinate dehydrogenase/fumarate reductase flavoprotein, catalytic domain"/>
    <property type="match status" value="1"/>
</dbReference>
<dbReference type="PANTHER" id="PTHR43400:SF7">
    <property type="entry name" value="FAD-DEPENDENT OXIDOREDUCTASE 2 FAD BINDING DOMAIN-CONTAINING PROTEIN"/>
    <property type="match status" value="1"/>
</dbReference>
<evidence type="ECO:0000259" key="9">
    <source>
        <dbReference type="SMART" id="SM00900"/>
    </source>
</evidence>
<reference evidence="10 11" key="1">
    <citation type="submission" date="2017-08" db="EMBL/GenBank/DDBJ databases">
        <authorList>
            <person name="de Groot N.N."/>
        </authorList>
    </citation>
    <scope>NUCLEOTIDE SEQUENCE [LARGE SCALE GENOMIC DNA]</scope>
    <source>
        <strain evidence="10 11">DSM 9787</strain>
    </source>
</reference>
<comment type="cofactor">
    <cofactor evidence="8">
        <name>FAD</name>
        <dbReference type="ChEBI" id="CHEBI:57692"/>
    </cofactor>
    <text evidence="8">Binds 1 FAD per subunit.</text>
</comment>
<dbReference type="EMBL" id="OBMR01000002">
    <property type="protein sequence ID" value="SOB91420.1"/>
    <property type="molecule type" value="Genomic_DNA"/>
</dbReference>
<dbReference type="InterPro" id="IPR050315">
    <property type="entry name" value="FAD-oxidoreductase_2"/>
</dbReference>
<evidence type="ECO:0000256" key="1">
    <source>
        <dbReference type="ARBA" id="ARBA00008040"/>
    </source>
</evidence>
<dbReference type="NCBIfam" id="TIGR01813">
    <property type="entry name" value="flavo_cyto_c"/>
    <property type="match status" value="1"/>
</dbReference>
<name>A0A285RBG1_9FIRM</name>
<dbReference type="EC" id="1.3.99.33" evidence="2 8"/>
<dbReference type="Gene3D" id="3.50.50.60">
    <property type="entry name" value="FAD/NAD(P)-binding domain"/>
    <property type="match status" value="1"/>
</dbReference>
<feature type="domain" description="FMN-binding" evidence="9">
    <location>
        <begin position="42"/>
        <end position="116"/>
    </location>
</feature>
<dbReference type="InterPro" id="IPR007329">
    <property type="entry name" value="FMN-bd"/>
</dbReference>
<dbReference type="SUPFAM" id="SSF56425">
    <property type="entry name" value="Succinate dehydrogenase/fumarate reductase flavoprotein, catalytic domain"/>
    <property type="match status" value="1"/>
</dbReference>
<evidence type="ECO:0000256" key="7">
    <source>
        <dbReference type="ARBA" id="ARBA00049922"/>
    </source>
</evidence>
<dbReference type="InterPro" id="IPR010960">
    <property type="entry name" value="Flavocytochrome_c"/>
</dbReference>
<dbReference type="Pfam" id="PF04205">
    <property type="entry name" value="FMN_bind"/>
    <property type="match status" value="1"/>
</dbReference>
<evidence type="ECO:0000313" key="11">
    <source>
        <dbReference type="Proteomes" id="UP000219563"/>
    </source>
</evidence>
<evidence type="ECO:0000256" key="3">
    <source>
        <dbReference type="ARBA" id="ARBA00015872"/>
    </source>
</evidence>
<evidence type="ECO:0000256" key="5">
    <source>
        <dbReference type="ARBA" id="ARBA00022827"/>
    </source>
</evidence>
<dbReference type="SUPFAM" id="SSF51905">
    <property type="entry name" value="FAD/NAD(P)-binding domain"/>
    <property type="match status" value="1"/>
</dbReference>
<keyword evidence="6 8" id="KW-0560">Oxidoreductase</keyword>
<comment type="catalytic activity">
    <reaction evidence="7 8">
        <text>dihydrourocanate + A = urocanate + AH2</text>
        <dbReference type="Rhea" id="RHEA:36059"/>
        <dbReference type="ChEBI" id="CHEBI:13193"/>
        <dbReference type="ChEBI" id="CHEBI:17499"/>
        <dbReference type="ChEBI" id="CHEBI:27247"/>
        <dbReference type="ChEBI" id="CHEBI:72991"/>
        <dbReference type="EC" id="1.3.99.33"/>
    </reaction>
</comment>
<keyword evidence="5 8" id="KW-0274">FAD</keyword>
<gene>
    <name evidence="10" type="ORF">SAMN02910411_0751</name>
</gene>
<keyword evidence="4 8" id="KW-0285">Flavoprotein</keyword>
<dbReference type="Pfam" id="PF00890">
    <property type="entry name" value="FAD_binding_2"/>
    <property type="match status" value="1"/>
</dbReference>
<proteinExistence type="inferred from homology"/>
<evidence type="ECO:0000256" key="6">
    <source>
        <dbReference type="ARBA" id="ARBA00023002"/>
    </source>
</evidence>
<evidence type="ECO:0000256" key="8">
    <source>
        <dbReference type="RuleBase" id="RU366062"/>
    </source>
</evidence>
<dbReference type="AlphaFoldDB" id="A0A285RBG1"/>
<organism evidence="10 11">
    <name type="scientific">Pseudobutyrivibrio ruminis DSM 9787</name>
    <dbReference type="NCBI Taxonomy" id="1123011"/>
    <lineage>
        <taxon>Bacteria</taxon>
        <taxon>Bacillati</taxon>
        <taxon>Bacillota</taxon>
        <taxon>Clostridia</taxon>
        <taxon>Lachnospirales</taxon>
        <taxon>Lachnospiraceae</taxon>
        <taxon>Pseudobutyrivibrio</taxon>
    </lineage>
</organism>
<dbReference type="Gene3D" id="3.90.1010.20">
    <property type="match status" value="1"/>
</dbReference>